<evidence type="ECO:0000313" key="5">
    <source>
        <dbReference type="Proteomes" id="UP000198749"/>
    </source>
</evidence>
<evidence type="ECO:0000259" key="3">
    <source>
        <dbReference type="Pfam" id="PF02525"/>
    </source>
</evidence>
<dbReference type="EMBL" id="FOGB01000004">
    <property type="protein sequence ID" value="SEQ52775.1"/>
    <property type="molecule type" value="Genomic_DNA"/>
</dbReference>
<proteinExistence type="inferred from homology"/>
<name>A0A1H9GRS6_9GAMM</name>
<feature type="domain" description="Flavodoxin-like fold" evidence="3">
    <location>
        <begin position="4"/>
        <end position="189"/>
    </location>
</feature>
<dbReference type="AlphaFoldDB" id="A0A1H9GRS6"/>
<accession>A0A1H9GRS6</accession>
<dbReference type="STRING" id="355243.SAMN03080615_01851"/>
<dbReference type="PANTHER" id="PTHR10204">
    <property type="entry name" value="NAD P H OXIDOREDUCTASE-RELATED"/>
    <property type="match status" value="1"/>
</dbReference>
<protein>
    <submittedName>
        <fullName evidence="4">Putative NADPH-quinone reductase (Modulator of drug activity B)</fullName>
    </submittedName>
</protein>
<evidence type="ECO:0000256" key="1">
    <source>
        <dbReference type="ARBA" id="ARBA00006252"/>
    </source>
</evidence>
<evidence type="ECO:0000256" key="2">
    <source>
        <dbReference type="ARBA" id="ARBA00023002"/>
    </source>
</evidence>
<gene>
    <name evidence="4" type="ORF">SAMN03080615_01851</name>
</gene>
<dbReference type="InterPro" id="IPR051545">
    <property type="entry name" value="NAD(P)H_dehydrogenase_qn"/>
</dbReference>
<dbReference type="Gene3D" id="3.40.50.360">
    <property type="match status" value="1"/>
</dbReference>
<organism evidence="4 5">
    <name type="scientific">Amphritea atlantica</name>
    <dbReference type="NCBI Taxonomy" id="355243"/>
    <lineage>
        <taxon>Bacteria</taxon>
        <taxon>Pseudomonadati</taxon>
        <taxon>Pseudomonadota</taxon>
        <taxon>Gammaproteobacteria</taxon>
        <taxon>Oceanospirillales</taxon>
        <taxon>Oceanospirillaceae</taxon>
        <taxon>Amphritea</taxon>
    </lineage>
</organism>
<evidence type="ECO:0000313" key="4">
    <source>
        <dbReference type="EMBL" id="SEQ52775.1"/>
    </source>
</evidence>
<dbReference type="OrthoDB" id="9798454at2"/>
<dbReference type="SUPFAM" id="SSF52218">
    <property type="entry name" value="Flavoproteins"/>
    <property type="match status" value="1"/>
</dbReference>
<dbReference type="PANTHER" id="PTHR10204:SF34">
    <property type="entry name" value="NAD(P)H DEHYDROGENASE [QUINONE] 1 ISOFORM 1"/>
    <property type="match status" value="1"/>
</dbReference>
<dbReference type="GO" id="GO:0003955">
    <property type="term" value="F:NAD(P)H dehydrogenase (quinone) activity"/>
    <property type="evidence" value="ECO:0007669"/>
    <property type="project" value="TreeGrafter"/>
</dbReference>
<dbReference type="InterPro" id="IPR003680">
    <property type="entry name" value="Flavodoxin_fold"/>
</dbReference>
<keyword evidence="2" id="KW-0560">Oxidoreductase</keyword>
<dbReference type="Pfam" id="PF02525">
    <property type="entry name" value="Flavodoxin_2"/>
    <property type="match status" value="1"/>
</dbReference>
<dbReference type="InterPro" id="IPR029039">
    <property type="entry name" value="Flavoprotein-like_sf"/>
</dbReference>
<dbReference type="GO" id="GO:0005829">
    <property type="term" value="C:cytosol"/>
    <property type="evidence" value="ECO:0007669"/>
    <property type="project" value="TreeGrafter"/>
</dbReference>
<sequence>MNNKRIYILNGHPAQKSLSKALLESYADAAREAGHEVRMAHLHDMEFDSDYGFAGYTTYKPLEPVLEKVLNDLEWCEHLVMSTPLWWGGLPAKLKGLFDRAFLPGRVFDTQVTKFGIPSPMLAGRTARVIVTSDTPNLFMRLLYKNAVHHQLRKQIFGFIGFKPTRIIQFSGASHAKPAAVERWLKQVRKIGASAS</sequence>
<dbReference type="RefSeq" id="WP_091356947.1">
    <property type="nucleotide sequence ID" value="NZ_AP025284.1"/>
</dbReference>
<dbReference type="Proteomes" id="UP000198749">
    <property type="component" value="Unassembled WGS sequence"/>
</dbReference>
<reference evidence="5" key="1">
    <citation type="submission" date="2016-10" db="EMBL/GenBank/DDBJ databases">
        <authorList>
            <person name="Varghese N."/>
            <person name="Submissions S."/>
        </authorList>
    </citation>
    <scope>NUCLEOTIDE SEQUENCE [LARGE SCALE GENOMIC DNA]</scope>
    <source>
        <strain evidence="5">DSM 18887</strain>
    </source>
</reference>
<keyword evidence="5" id="KW-1185">Reference proteome</keyword>
<comment type="similarity">
    <text evidence="1">Belongs to the NAD(P)H dehydrogenase (quinone) family.</text>
</comment>